<dbReference type="GO" id="GO:0005759">
    <property type="term" value="C:mitochondrial matrix"/>
    <property type="evidence" value="ECO:0007669"/>
    <property type="project" value="EnsemblFungi"/>
</dbReference>
<organism evidence="3 4">
    <name type="scientific">Ceratocystis fimbriata f. sp. platani</name>
    <dbReference type="NCBI Taxonomy" id="88771"/>
    <lineage>
        <taxon>Eukaryota</taxon>
        <taxon>Fungi</taxon>
        <taxon>Dikarya</taxon>
        <taxon>Ascomycota</taxon>
        <taxon>Pezizomycotina</taxon>
        <taxon>Sordariomycetes</taxon>
        <taxon>Hypocreomycetidae</taxon>
        <taxon>Microascales</taxon>
        <taxon>Ceratocystidaceae</taxon>
        <taxon>Ceratocystis</taxon>
    </lineage>
</organism>
<dbReference type="Pfam" id="PF01722">
    <property type="entry name" value="BolA"/>
    <property type="match status" value="1"/>
</dbReference>
<dbReference type="Proteomes" id="UP000034841">
    <property type="component" value="Unassembled WGS sequence"/>
</dbReference>
<evidence type="ECO:0000313" key="3">
    <source>
        <dbReference type="EMBL" id="KKF93879.1"/>
    </source>
</evidence>
<dbReference type="Gene3D" id="3.30.300.90">
    <property type="entry name" value="BolA-like"/>
    <property type="match status" value="1"/>
</dbReference>
<comment type="caution">
    <text evidence="3">The sequence shown here is derived from an EMBL/GenBank/DDBJ whole genome shotgun (WGS) entry which is preliminary data.</text>
</comment>
<evidence type="ECO:0000256" key="2">
    <source>
        <dbReference type="RuleBase" id="RU003860"/>
    </source>
</evidence>
<dbReference type="GO" id="GO:0051604">
    <property type="term" value="P:protein maturation"/>
    <property type="evidence" value="ECO:0007669"/>
    <property type="project" value="EnsemblFungi"/>
</dbReference>
<evidence type="ECO:0000256" key="1">
    <source>
        <dbReference type="ARBA" id="ARBA00005578"/>
    </source>
</evidence>
<reference evidence="3 4" key="1">
    <citation type="submission" date="2015-04" db="EMBL/GenBank/DDBJ databases">
        <title>Genome sequence of Ceratocystis platani, a major pathogen of plane trees.</title>
        <authorList>
            <person name="Belbahri L."/>
        </authorList>
    </citation>
    <scope>NUCLEOTIDE SEQUENCE [LARGE SCALE GENOMIC DNA]</scope>
    <source>
        <strain evidence="3 4">CFO</strain>
    </source>
</reference>
<dbReference type="InterPro" id="IPR036065">
    <property type="entry name" value="BolA-like_sf"/>
</dbReference>
<dbReference type="AlphaFoldDB" id="A0A0F8DCY1"/>
<evidence type="ECO:0000313" key="4">
    <source>
        <dbReference type="Proteomes" id="UP000034841"/>
    </source>
</evidence>
<name>A0A0F8DCY1_CERFI</name>
<dbReference type="SUPFAM" id="SSF82657">
    <property type="entry name" value="BolA-like"/>
    <property type="match status" value="1"/>
</dbReference>
<comment type="similarity">
    <text evidence="1 2">Belongs to the BolA/IbaG family.</text>
</comment>
<proteinExistence type="inferred from homology"/>
<dbReference type="EMBL" id="LBBL01000203">
    <property type="protein sequence ID" value="KKF93879.1"/>
    <property type="molecule type" value="Genomic_DNA"/>
</dbReference>
<dbReference type="PANTHER" id="PTHR46188:SF1">
    <property type="entry name" value="BOLA-LIKE PROTEIN 3"/>
    <property type="match status" value="1"/>
</dbReference>
<dbReference type="PANTHER" id="PTHR46188">
    <property type="entry name" value="BOLA-LIKE PROTEIN 3"/>
    <property type="match status" value="1"/>
</dbReference>
<protein>
    <submittedName>
        <fullName evidence="3">Altered inheritance of mitochondria protein 1</fullName>
    </submittedName>
</protein>
<dbReference type="InterPro" id="IPR002634">
    <property type="entry name" value="BolA"/>
</dbReference>
<accession>A0A0F8DCY1</accession>
<sequence>MLSRTLLRSSLRGFTSPWLGLPQKPLSMSCQTPVTICAAPTPSRGTFSAFSTSPQRLNIPKPAELDEAESQVWDILASEFSPTALLVRDVSGGCGSMYAIEIASAKFAGLSVLKQQRLVNAALGHLVKSWHGLQLRTRAA</sequence>
<keyword evidence="4" id="KW-1185">Reference proteome</keyword>
<dbReference type="InterPro" id="IPR052275">
    <property type="entry name" value="Mt_Fe-S_assembly_factor"/>
</dbReference>
<gene>
    <name evidence="3" type="primary">AIM1</name>
    <name evidence="3" type="ORF">CFO_g3773</name>
</gene>
<dbReference type="OrthoDB" id="203381at2759"/>